<dbReference type="RefSeq" id="WP_147236053.1">
    <property type="nucleotide sequence ID" value="NZ_JAZHFZ010000005.1"/>
</dbReference>
<keyword evidence="4" id="KW-1185">Reference proteome</keyword>
<accession>A0A5C6VG12</accession>
<organism evidence="2 3">
    <name type="scientific">Paraburkholderia azotifigens</name>
    <dbReference type="NCBI Taxonomy" id="2057004"/>
    <lineage>
        <taxon>Bacteria</taxon>
        <taxon>Pseudomonadati</taxon>
        <taxon>Pseudomonadota</taxon>
        <taxon>Betaproteobacteria</taxon>
        <taxon>Burkholderiales</taxon>
        <taxon>Burkholderiaceae</taxon>
        <taxon>Paraburkholderia</taxon>
    </lineage>
</organism>
<evidence type="ECO:0000313" key="4">
    <source>
        <dbReference type="Proteomes" id="UP001481677"/>
    </source>
</evidence>
<dbReference type="Proteomes" id="UP001481677">
    <property type="component" value="Unassembled WGS sequence"/>
</dbReference>
<dbReference type="AlphaFoldDB" id="A0A5C6VG12"/>
<gene>
    <name evidence="2" type="ORF">FRZ40_26095</name>
    <name evidence="1" type="ORF">V4C56_14090</name>
</gene>
<reference evidence="2" key="2">
    <citation type="submission" date="2019-08" db="EMBL/GenBank/DDBJ databases">
        <authorList>
            <person name="Im W.-T."/>
        </authorList>
    </citation>
    <scope>NUCLEOTIDE SEQUENCE</scope>
    <source>
        <strain evidence="2">NF 2-5-3</strain>
    </source>
</reference>
<name>A0A5C6VG12_9BURK</name>
<comment type="caution">
    <text evidence="2">The sequence shown here is derived from an EMBL/GenBank/DDBJ whole genome shotgun (WGS) entry which is preliminary data.</text>
</comment>
<protein>
    <submittedName>
        <fullName evidence="2">Uncharacterized protein</fullName>
    </submittedName>
</protein>
<sequence length="103" mass="11522">MSSTFIPLLMHSGRSTECIIHFRLPMSTCDAQFITAAVELVADCFEVELAWSRIEERRAMCVVPCEVGEAFLNALHDALIFASGQGQQQVHFCTDETKPPHPR</sequence>
<evidence type="ECO:0000313" key="2">
    <source>
        <dbReference type="EMBL" id="TXC83819.1"/>
    </source>
</evidence>
<proteinExistence type="predicted"/>
<dbReference type="EMBL" id="VOQS01000003">
    <property type="protein sequence ID" value="TXC83819.1"/>
    <property type="molecule type" value="Genomic_DNA"/>
</dbReference>
<reference evidence="1 4" key="3">
    <citation type="submission" date="2024-01" db="EMBL/GenBank/DDBJ databases">
        <title>The diversity of rhizobia nodulating Mimosa spp. in eleven states of Brazil covering several biomes is determined by host plant, location, and edaphic factors.</title>
        <authorList>
            <person name="Rouws L."/>
            <person name="Barauna A."/>
            <person name="Beukes C."/>
            <person name="De Faria S.M."/>
            <person name="Gross E."/>
            <person name="Dos Reis Junior F.B."/>
            <person name="Simon M."/>
            <person name="Maluk M."/>
            <person name="Odee D.W."/>
            <person name="Kenicer G."/>
            <person name="Young J.P.W."/>
            <person name="Reis V.M."/>
            <person name="Zilli J."/>
            <person name="James E.K."/>
        </authorList>
    </citation>
    <scope>NUCLEOTIDE SEQUENCE [LARGE SCALE GENOMIC DNA]</scope>
    <source>
        <strain evidence="1 4">JPY530</strain>
    </source>
</reference>
<evidence type="ECO:0000313" key="3">
    <source>
        <dbReference type="Proteomes" id="UP000321776"/>
    </source>
</evidence>
<reference evidence="2 3" key="1">
    <citation type="journal article" date="2018" name="Int. J. Syst. Evol. Microbiol.">
        <title>Paraburkholderia azotifigens sp. nov., a nitrogen-fixing bacterium isolated from paddy soil.</title>
        <authorList>
            <person name="Choi G.M."/>
            <person name="Im W.T."/>
        </authorList>
    </citation>
    <scope>NUCLEOTIDE SEQUENCE [LARGE SCALE GENOMIC DNA]</scope>
    <source>
        <strain evidence="2 3">NF 2-5-3</strain>
    </source>
</reference>
<evidence type="ECO:0000313" key="1">
    <source>
        <dbReference type="EMBL" id="MEM5340744.1"/>
    </source>
</evidence>
<dbReference type="Proteomes" id="UP000321776">
    <property type="component" value="Unassembled WGS sequence"/>
</dbReference>
<dbReference type="EMBL" id="JAZHGA010000008">
    <property type="protein sequence ID" value="MEM5340744.1"/>
    <property type="molecule type" value="Genomic_DNA"/>
</dbReference>